<dbReference type="RefSeq" id="WP_090852122.1">
    <property type="nucleotide sequence ID" value="NZ_FNJU01000003.1"/>
</dbReference>
<dbReference type="OrthoDB" id="1683771at2"/>
<keyword evidence="1" id="KW-1133">Transmembrane helix</keyword>
<keyword evidence="1" id="KW-0472">Membrane</keyword>
<feature type="transmembrane region" description="Helical" evidence="1">
    <location>
        <begin position="127"/>
        <end position="146"/>
    </location>
</feature>
<feature type="transmembrane region" description="Helical" evidence="1">
    <location>
        <begin position="6"/>
        <end position="23"/>
    </location>
</feature>
<evidence type="ECO:0000256" key="1">
    <source>
        <dbReference type="SAM" id="Phobius"/>
    </source>
</evidence>
<keyword evidence="1" id="KW-0812">Transmembrane</keyword>
<evidence type="ECO:0000313" key="3">
    <source>
        <dbReference type="Proteomes" id="UP000199159"/>
    </source>
</evidence>
<feature type="transmembrane region" description="Helical" evidence="1">
    <location>
        <begin position="68"/>
        <end position="87"/>
    </location>
</feature>
<evidence type="ECO:0000313" key="2">
    <source>
        <dbReference type="EMBL" id="SDP49551.1"/>
    </source>
</evidence>
<organism evidence="2 3">
    <name type="scientific">Litchfieldia salsa</name>
    <dbReference type="NCBI Taxonomy" id="930152"/>
    <lineage>
        <taxon>Bacteria</taxon>
        <taxon>Bacillati</taxon>
        <taxon>Bacillota</taxon>
        <taxon>Bacilli</taxon>
        <taxon>Bacillales</taxon>
        <taxon>Bacillaceae</taxon>
        <taxon>Litchfieldia</taxon>
    </lineage>
</organism>
<protein>
    <submittedName>
        <fullName evidence="2">Uncharacterized protein</fullName>
    </submittedName>
</protein>
<name>A0A1H0T6W3_9BACI</name>
<dbReference type="AlphaFoldDB" id="A0A1H0T6W3"/>
<accession>A0A1H0T6W3</accession>
<feature type="transmembrane region" description="Helical" evidence="1">
    <location>
        <begin position="30"/>
        <end position="48"/>
    </location>
</feature>
<gene>
    <name evidence="2" type="ORF">SAMN05216565_103307</name>
</gene>
<keyword evidence="3" id="KW-1185">Reference proteome</keyword>
<reference evidence="3" key="1">
    <citation type="submission" date="2016-10" db="EMBL/GenBank/DDBJ databases">
        <authorList>
            <person name="Varghese N."/>
            <person name="Submissions S."/>
        </authorList>
    </citation>
    <scope>NUCLEOTIDE SEQUENCE [LARGE SCALE GENOMIC DNA]</scope>
    <source>
        <strain evidence="3">IBRC-M10078</strain>
    </source>
</reference>
<dbReference type="EMBL" id="FNJU01000003">
    <property type="protein sequence ID" value="SDP49551.1"/>
    <property type="molecule type" value="Genomic_DNA"/>
</dbReference>
<sequence length="160" mass="19089">MKKPYLFIVFMFLLPWFSLPFLGKKTITRFFPGAIFMSLYVTAEGYLAEKRKWWWFPFHVKPNVIMELPLIFGPFFVGSLWILKFTFGNFKKYVVLNLVIDSLFTFIGVNFLKKIGYVSLVRLNKFQLSLVFLIKSFLMYGFQFIYEKYISRKRSSSTLN</sequence>
<proteinExistence type="predicted"/>
<dbReference type="STRING" id="930152.SAMN05216565_103307"/>
<dbReference type="Proteomes" id="UP000199159">
    <property type="component" value="Unassembled WGS sequence"/>
</dbReference>
<feature type="transmembrane region" description="Helical" evidence="1">
    <location>
        <begin position="94"/>
        <end position="112"/>
    </location>
</feature>